<dbReference type="RefSeq" id="WP_380751016.1">
    <property type="nucleotide sequence ID" value="NZ_JBHSRF010000013.1"/>
</dbReference>
<name>A0ABW1NF57_9ACTN</name>
<proteinExistence type="predicted"/>
<protein>
    <submittedName>
        <fullName evidence="3">Uncharacterized protein</fullName>
    </submittedName>
</protein>
<sequence length="126" mass="13303">MHVLVTVDASADDLRDLHSWLTDEPDLRGRVTPHESPPPPGALGPVLDGLHIALGSGGVAATLAGVVIAWLKTRPAEITVRLRRGDDEFEVTASGVRSLDPAAVADLAERIRRSGEKSLSPDQDTG</sequence>
<accession>A0ABW1NF57</accession>
<keyword evidence="2" id="KW-0812">Transmembrane</keyword>
<keyword evidence="2" id="KW-0472">Membrane</keyword>
<comment type="caution">
    <text evidence="3">The sequence shown here is derived from an EMBL/GenBank/DDBJ whole genome shotgun (WGS) entry which is preliminary data.</text>
</comment>
<feature type="region of interest" description="Disordered" evidence="1">
    <location>
        <begin position="23"/>
        <end position="44"/>
    </location>
</feature>
<feature type="transmembrane region" description="Helical" evidence="2">
    <location>
        <begin position="50"/>
        <end position="71"/>
    </location>
</feature>
<dbReference type="Pfam" id="PF19953">
    <property type="entry name" value="EACC1"/>
    <property type="match status" value="1"/>
</dbReference>
<reference evidence="4" key="1">
    <citation type="journal article" date="2019" name="Int. J. Syst. Evol. Microbiol.">
        <title>The Global Catalogue of Microorganisms (GCM) 10K type strain sequencing project: providing services to taxonomists for standard genome sequencing and annotation.</title>
        <authorList>
            <consortium name="The Broad Institute Genomics Platform"/>
            <consortium name="The Broad Institute Genome Sequencing Center for Infectious Disease"/>
            <person name="Wu L."/>
            <person name="Ma J."/>
        </authorList>
    </citation>
    <scope>NUCLEOTIDE SEQUENCE [LARGE SCALE GENOMIC DNA]</scope>
    <source>
        <strain evidence="4">JCM 30346</strain>
    </source>
</reference>
<keyword evidence="4" id="KW-1185">Reference proteome</keyword>
<dbReference type="InterPro" id="IPR045428">
    <property type="entry name" value="EACC1"/>
</dbReference>
<evidence type="ECO:0000313" key="3">
    <source>
        <dbReference type="EMBL" id="MFC6081975.1"/>
    </source>
</evidence>
<organism evidence="3 4">
    <name type="scientific">Sphaerisporangium aureirubrum</name>
    <dbReference type="NCBI Taxonomy" id="1544736"/>
    <lineage>
        <taxon>Bacteria</taxon>
        <taxon>Bacillati</taxon>
        <taxon>Actinomycetota</taxon>
        <taxon>Actinomycetes</taxon>
        <taxon>Streptosporangiales</taxon>
        <taxon>Streptosporangiaceae</taxon>
        <taxon>Sphaerisporangium</taxon>
    </lineage>
</organism>
<evidence type="ECO:0000256" key="2">
    <source>
        <dbReference type="SAM" id="Phobius"/>
    </source>
</evidence>
<evidence type="ECO:0000256" key="1">
    <source>
        <dbReference type="SAM" id="MobiDB-lite"/>
    </source>
</evidence>
<dbReference type="Proteomes" id="UP001596137">
    <property type="component" value="Unassembled WGS sequence"/>
</dbReference>
<keyword evidence="2" id="KW-1133">Transmembrane helix</keyword>
<evidence type="ECO:0000313" key="4">
    <source>
        <dbReference type="Proteomes" id="UP001596137"/>
    </source>
</evidence>
<dbReference type="EMBL" id="JBHSRF010000013">
    <property type="protein sequence ID" value="MFC6081975.1"/>
    <property type="molecule type" value="Genomic_DNA"/>
</dbReference>
<gene>
    <name evidence="3" type="ORF">ACFP1K_12470</name>
</gene>